<dbReference type="Proteomes" id="UP000192257">
    <property type="component" value="Unassembled WGS sequence"/>
</dbReference>
<name>A0A1X0P0T6_9TRYP</name>
<reference evidence="5 6" key="1">
    <citation type="submission" date="2017-03" db="EMBL/GenBank/DDBJ databases">
        <title>An alternative strategy for trypanosome survival in the mammalian bloodstream revealed through genome and transcriptome analysis of the ubiquitous bovine parasite Trypanosoma (Megatrypanum) theileri.</title>
        <authorList>
            <person name="Kelly S."/>
            <person name="Ivens A."/>
            <person name="Mott A."/>
            <person name="O'Neill E."/>
            <person name="Emms D."/>
            <person name="Macleod O."/>
            <person name="Voorheis P."/>
            <person name="Matthews J."/>
            <person name="Matthews K."/>
            <person name="Carrington M."/>
        </authorList>
    </citation>
    <scope>NUCLEOTIDE SEQUENCE [LARGE SCALE GENOMIC DNA]</scope>
    <source>
        <strain evidence="5">Edinburgh</strain>
    </source>
</reference>
<feature type="region of interest" description="Disordered" evidence="3">
    <location>
        <begin position="107"/>
        <end position="151"/>
    </location>
</feature>
<comment type="caution">
    <text evidence="5">The sequence shown here is derived from an EMBL/GenBank/DDBJ whole genome shotgun (WGS) entry which is preliminary data.</text>
</comment>
<dbReference type="SMART" id="SM00360">
    <property type="entry name" value="RRM"/>
    <property type="match status" value="1"/>
</dbReference>
<dbReference type="SUPFAM" id="SSF54928">
    <property type="entry name" value="RNA-binding domain, RBD"/>
    <property type="match status" value="1"/>
</dbReference>
<dbReference type="PANTHER" id="PTHR15481:SF0">
    <property type="entry name" value="LD23870P-RELATED"/>
    <property type="match status" value="1"/>
</dbReference>
<feature type="domain" description="RRM" evidence="4">
    <location>
        <begin position="161"/>
        <end position="231"/>
    </location>
</feature>
<dbReference type="InterPro" id="IPR035979">
    <property type="entry name" value="RBD_domain_sf"/>
</dbReference>
<dbReference type="EMBL" id="NBCO01000008">
    <property type="protein sequence ID" value="ORC90515.1"/>
    <property type="molecule type" value="Genomic_DNA"/>
</dbReference>
<dbReference type="AlphaFoldDB" id="A0A1X0P0T6"/>
<evidence type="ECO:0000256" key="2">
    <source>
        <dbReference type="PROSITE-ProRule" id="PRU00176"/>
    </source>
</evidence>
<dbReference type="GO" id="GO:0005654">
    <property type="term" value="C:nucleoplasm"/>
    <property type="evidence" value="ECO:0007669"/>
    <property type="project" value="TreeGrafter"/>
</dbReference>
<dbReference type="Pfam" id="PF00076">
    <property type="entry name" value="RRM_1"/>
    <property type="match status" value="1"/>
</dbReference>
<dbReference type="GO" id="GO:0003723">
    <property type="term" value="F:RNA binding"/>
    <property type="evidence" value="ECO:0007669"/>
    <property type="project" value="UniProtKB-UniRule"/>
</dbReference>
<sequence>MMNPSTMLAFCPSGEFARIESSVREWPGVEAVGSLRTKEKKKNTTTVFVKFDSEESARKARSLVDTVPGLSLSDDESSTKEKNTTKIPSRGKAKNLAMELLNFGTYDKSKGSYEQPRRRGNENYQRNRGARGGRGQQNTRQNTGSRGGRRQHFYVPPARVSVVFADNIPFNMTNLQLMELFSPFGHVIDINRYELIAMISFDSPESVSRCIQELNGKTVKGNVISVSSGTVKIPGPAALQMGM</sequence>
<dbReference type="GO" id="GO:0061574">
    <property type="term" value="C:ASAP complex"/>
    <property type="evidence" value="ECO:0007669"/>
    <property type="project" value="TreeGrafter"/>
</dbReference>
<dbReference type="RefSeq" id="XP_028884581.1">
    <property type="nucleotide sequence ID" value="XM_029024178.1"/>
</dbReference>
<proteinExistence type="predicted"/>
<evidence type="ECO:0000259" key="4">
    <source>
        <dbReference type="PROSITE" id="PS50102"/>
    </source>
</evidence>
<dbReference type="VEuPathDB" id="TriTrypDB:TM35_000083130"/>
<accession>A0A1X0P0T6</accession>
<feature type="region of interest" description="Disordered" evidence="3">
    <location>
        <begin position="68"/>
        <end position="91"/>
    </location>
</feature>
<feature type="compositionally biased region" description="Basic and acidic residues" evidence="3">
    <location>
        <begin position="107"/>
        <end position="121"/>
    </location>
</feature>
<dbReference type="Gene3D" id="3.30.70.330">
    <property type="match status" value="1"/>
</dbReference>
<dbReference type="PANTHER" id="PTHR15481">
    <property type="entry name" value="RIBONUCLEIC ACID BINDING PROTEIN S1"/>
    <property type="match status" value="1"/>
</dbReference>
<keyword evidence="6" id="KW-1185">Reference proteome</keyword>
<dbReference type="CDD" id="cd00590">
    <property type="entry name" value="RRM_SF"/>
    <property type="match status" value="1"/>
</dbReference>
<keyword evidence="1 2" id="KW-0694">RNA-binding</keyword>
<protein>
    <submittedName>
        <fullName evidence="5">Putative RNA-binding protein</fullName>
    </submittedName>
</protein>
<dbReference type="InterPro" id="IPR012677">
    <property type="entry name" value="Nucleotide-bd_a/b_plait_sf"/>
</dbReference>
<dbReference type="GO" id="GO:0000398">
    <property type="term" value="P:mRNA splicing, via spliceosome"/>
    <property type="evidence" value="ECO:0007669"/>
    <property type="project" value="TreeGrafter"/>
</dbReference>
<dbReference type="InterPro" id="IPR000504">
    <property type="entry name" value="RRM_dom"/>
</dbReference>
<dbReference type="GeneID" id="39983958"/>
<organism evidence="5 6">
    <name type="scientific">Trypanosoma theileri</name>
    <dbReference type="NCBI Taxonomy" id="67003"/>
    <lineage>
        <taxon>Eukaryota</taxon>
        <taxon>Discoba</taxon>
        <taxon>Euglenozoa</taxon>
        <taxon>Kinetoplastea</taxon>
        <taxon>Metakinetoplastina</taxon>
        <taxon>Trypanosomatida</taxon>
        <taxon>Trypanosomatidae</taxon>
        <taxon>Trypanosoma</taxon>
    </lineage>
</organism>
<dbReference type="GO" id="GO:0005737">
    <property type="term" value="C:cytoplasm"/>
    <property type="evidence" value="ECO:0007669"/>
    <property type="project" value="TreeGrafter"/>
</dbReference>
<evidence type="ECO:0000256" key="1">
    <source>
        <dbReference type="ARBA" id="ARBA00022884"/>
    </source>
</evidence>
<dbReference type="OrthoDB" id="2573941at2759"/>
<gene>
    <name evidence="5" type="ORF">TM35_000083130</name>
</gene>
<dbReference type="PROSITE" id="PS50102">
    <property type="entry name" value="RRM"/>
    <property type="match status" value="1"/>
</dbReference>
<evidence type="ECO:0000256" key="3">
    <source>
        <dbReference type="SAM" id="MobiDB-lite"/>
    </source>
</evidence>
<evidence type="ECO:0000313" key="6">
    <source>
        <dbReference type="Proteomes" id="UP000192257"/>
    </source>
</evidence>
<evidence type="ECO:0000313" key="5">
    <source>
        <dbReference type="EMBL" id="ORC90515.1"/>
    </source>
</evidence>